<feature type="region of interest" description="Disordered" evidence="1">
    <location>
        <begin position="103"/>
        <end position="127"/>
    </location>
</feature>
<dbReference type="AlphaFoldDB" id="A0A1B2EUK1"/>
<evidence type="ECO:0000256" key="1">
    <source>
        <dbReference type="SAM" id="MobiDB-lite"/>
    </source>
</evidence>
<organism evidence="2">
    <name type="scientific">Microvirga ossetica</name>
    <dbReference type="NCBI Taxonomy" id="1882682"/>
    <lineage>
        <taxon>Bacteria</taxon>
        <taxon>Pseudomonadati</taxon>
        <taxon>Pseudomonadota</taxon>
        <taxon>Alphaproteobacteria</taxon>
        <taxon>Hyphomicrobiales</taxon>
        <taxon>Methylobacteriaceae</taxon>
        <taxon>Microvirga</taxon>
    </lineage>
</organism>
<proteinExistence type="predicted"/>
<geneLocation type="plasmid" evidence="2">
    <name>unnamed3</name>
</geneLocation>
<name>A0A1B2EUK1_9HYPH</name>
<feature type="region of interest" description="Disordered" evidence="1">
    <location>
        <begin position="58"/>
        <end position="80"/>
    </location>
</feature>
<feature type="region of interest" description="Disordered" evidence="1">
    <location>
        <begin position="1"/>
        <end position="25"/>
    </location>
</feature>
<dbReference type="KEGG" id="moc:BB934_35885"/>
<protein>
    <submittedName>
        <fullName evidence="2">Uncharacterized protein</fullName>
    </submittedName>
</protein>
<keyword evidence="2" id="KW-0614">Plasmid</keyword>
<reference evidence="2" key="1">
    <citation type="submission" date="2016-07" db="EMBL/GenBank/DDBJ databases">
        <title>Microvirga ossetica sp. nov. a new species of rhizobia isolated from root nodules of the legume species Vicia alpestris Steven originated from North Ossetia region in the Caucasus.</title>
        <authorList>
            <person name="Safronova V.I."/>
            <person name="Kuznetsova I.G."/>
            <person name="Sazanova A.L."/>
            <person name="Belimov A."/>
            <person name="Andronov E."/>
            <person name="Osledkin Y.S."/>
            <person name="Onishchuk O.P."/>
            <person name="Kurchak O.N."/>
            <person name="Shaposhnikov A.I."/>
            <person name="Willems A."/>
            <person name="Tikhonovich I.A."/>
        </authorList>
    </citation>
    <scope>NUCLEOTIDE SEQUENCE [LARGE SCALE GENOMIC DNA]</scope>
    <source>
        <strain evidence="2">V5/3M</strain>
        <plasmid evidence="2">unnamed3</plasmid>
    </source>
</reference>
<feature type="compositionally biased region" description="Low complexity" evidence="1">
    <location>
        <begin position="106"/>
        <end position="127"/>
    </location>
</feature>
<gene>
    <name evidence="2" type="ORF">BB934_35885</name>
</gene>
<accession>A0A1B2EUK1</accession>
<sequence>MPLRHRQATPLQHQDEAGEDPLTAANRMTGTLAIASPSTSQRCCAGNGVRDSVAVMNGGNDNRQNGCSNRPQAHLDQSKPARIKSRVALEVDLAPVLMAEPKNSRRSTAMLRASASARREAASVAGS</sequence>
<feature type="compositionally biased region" description="Polar residues" evidence="1">
    <location>
        <begin position="59"/>
        <end position="71"/>
    </location>
</feature>
<evidence type="ECO:0000313" key="2">
    <source>
        <dbReference type="EMBL" id="ANY83635.1"/>
    </source>
</evidence>
<dbReference type="EMBL" id="CP016618">
    <property type="protein sequence ID" value="ANY83635.1"/>
    <property type="molecule type" value="Genomic_DNA"/>
</dbReference>